<keyword evidence="2 3" id="KW-0694">RNA-binding</keyword>
<name>A0ABD6E2M8_9BILA</name>
<dbReference type="Proteomes" id="UP001608902">
    <property type="component" value="Unassembled WGS sequence"/>
</dbReference>
<feature type="region of interest" description="Disordered" evidence="4">
    <location>
        <begin position="139"/>
        <end position="197"/>
    </location>
</feature>
<dbReference type="Gene3D" id="3.30.70.330">
    <property type="match status" value="4"/>
</dbReference>
<dbReference type="EMBL" id="JBGFUD010000200">
    <property type="protein sequence ID" value="MFH4973968.1"/>
    <property type="molecule type" value="Genomic_DNA"/>
</dbReference>
<proteinExistence type="predicted"/>
<feature type="region of interest" description="Disordered" evidence="4">
    <location>
        <begin position="664"/>
        <end position="821"/>
    </location>
</feature>
<comment type="caution">
    <text evidence="6">The sequence shown here is derived from an EMBL/GenBank/DDBJ whole genome shotgun (WGS) entry which is preliminary data.</text>
</comment>
<sequence>MSWIIRLQRLPLSANAADIRSFFSGLRIPDGAVHIVGGPDGDAFIGFATDEDARQAMRFDQRKIHDQPVRLLLSSRVEMDAVIAKARSGDLGGGGLVSTSLTSPPRRDEPMSASGNTPRYGQLNAVRDSEQYGMETGVFNARSTPRTSFGSSESSRQTGYTGEVSRGNENPWNRPVVQTSSPLDSWKNSGSQSSNAYDPRAVRQPIISQQSVTSSAQPWQDPKMMNALSANQSGGVTTSAQSVTQPSIYQQRGPDERYMQHYDHDGNTFQGYNASIQPQSTETSLGGFLSDQISASSASYSQLGSNGRMVSNPPALNVSSNPFAANSYSSSNAPIFPPMPIRRTSDQDECYVELSRLPSDLLRPAALEQFLRPSVPLTLSSVKVVFDPKGFPVHSLVRFGNSKDAENVLSRDGEQGIRIRSCTKEKFDDAIDGSLQIPPTALPYLHSASGDSRERDRPSSRSNRNDRNERGEPAATSRHRREDQDRRDSNPRREDREDWRESRDDVHRFGAGRRGRSRSPVRDFRESKRRREDAERYCIEFTNLPFRTSESEIREFLGPRCEPTRVTRAYYEDGSPSDRWIIEYRRMDIAERAYRVHGKVQDRLIRARRIGNEEADAILSIPDKFGLQRKEEYERKMAAINGEPMHVDSRERPMGTTSYDRYSEGGADFSVHPGNVPPYDGPFRGRGRGRGSFRGGFAGGHEFDGPSGPRGPVGMAGSGGPGLLAPPNTGGPQRFAGPRPLRASGPAAPKGSGRTPLISPPTFFAATPSSNIRQRGPPSQHPSPRGPPLLPNGPRPNNGPAGPGGNLYANGHAQNGPSFTPTSTDKTCVLLENIPSDISDLDLARFLGVTPSKVTQGLRFTPDGVAYIDFESSEDVTTACRSNRKSIGDSVIRIVSLTRQQMLDDFQKKMIPCEEKEIDAELVASVGEPGTVISCHGFPANVTLTDVSRFFDRYSLVENSVRIKLDDHGVPTGECLLAVGSMQEATKAVAMLNGRRLNGSIVTMSVVKSSR</sequence>
<protein>
    <recommendedName>
        <fullName evidence="5">RRM domain-containing protein</fullName>
    </recommendedName>
</protein>
<feature type="compositionally biased region" description="Pro residues" evidence="4">
    <location>
        <begin position="779"/>
        <end position="794"/>
    </location>
</feature>
<evidence type="ECO:0000313" key="7">
    <source>
        <dbReference type="Proteomes" id="UP001608902"/>
    </source>
</evidence>
<evidence type="ECO:0000256" key="2">
    <source>
        <dbReference type="ARBA" id="ARBA00022884"/>
    </source>
</evidence>
<dbReference type="CDD" id="cd12254">
    <property type="entry name" value="RRM_hnRNPH_ESRPs_RBM12_like"/>
    <property type="match status" value="1"/>
</dbReference>
<feature type="region of interest" description="Disordered" evidence="4">
    <location>
        <begin position="433"/>
        <end position="503"/>
    </location>
</feature>
<feature type="compositionally biased region" description="Low complexity" evidence="4">
    <location>
        <begin position="795"/>
        <end position="811"/>
    </location>
</feature>
<accession>A0ABD6E2M8</accession>
<evidence type="ECO:0000259" key="5">
    <source>
        <dbReference type="PROSITE" id="PS50102"/>
    </source>
</evidence>
<dbReference type="InterPro" id="IPR035979">
    <property type="entry name" value="RBD_domain_sf"/>
</dbReference>
<evidence type="ECO:0000313" key="6">
    <source>
        <dbReference type="EMBL" id="MFH4973968.1"/>
    </source>
</evidence>
<dbReference type="SUPFAM" id="SSF54928">
    <property type="entry name" value="RNA-binding domain, RBD"/>
    <property type="match status" value="3"/>
</dbReference>
<dbReference type="InterPro" id="IPR000504">
    <property type="entry name" value="RRM_dom"/>
</dbReference>
<dbReference type="InterPro" id="IPR012677">
    <property type="entry name" value="Nucleotide-bd_a/b_plait_sf"/>
</dbReference>
<feature type="compositionally biased region" description="Polar residues" evidence="4">
    <location>
        <begin position="167"/>
        <end position="196"/>
    </location>
</feature>
<dbReference type="AlphaFoldDB" id="A0ABD6E2M8"/>
<dbReference type="InterPro" id="IPR050666">
    <property type="entry name" value="ESRP"/>
</dbReference>
<dbReference type="PROSITE" id="PS50102">
    <property type="entry name" value="RRM"/>
    <property type="match status" value="1"/>
</dbReference>
<organism evidence="6 7">
    <name type="scientific">Gnathostoma spinigerum</name>
    <dbReference type="NCBI Taxonomy" id="75299"/>
    <lineage>
        <taxon>Eukaryota</taxon>
        <taxon>Metazoa</taxon>
        <taxon>Ecdysozoa</taxon>
        <taxon>Nematoda</taxon>
        <taxon>Chromadorea</taxon>
        <taxon>Rhabditida</taxon>
        <taxon>Spirurina</taxon>
        <taxon>Gnathostomatomorpha</taxon>
        <taxon>Gnathostomatoidea</taxon>
        <taxon>Gnathostomatidae</taxon>
        <taxon>Gnathostoma</taxon>
    </lineage>
</organism>
<keyword evidence="7" id="KW-1185">Reference proteome</keyword>
<keyword evidence="1" id="KW-0677">Repeat</keyword>
<feature type="compositionally biased region" description="Polar residues" evidence="4">
    <location>
        <begin position="812"/>
        <end position="821"/>
    </location>
</feature>
<feature type="compositionally biased region" description="Basic and acidic residues" evidence="4">
    <location>
        <begin position="480"/>
        <end position="503"/>
    </location>
</feature>
<feature type="region of interest" description="Disordered" evidence="4">
    <location>
        <begin position="93"/>
        <end position="121"/>
    </location>
</feature>
<evidence type="ECO:0000256" key="4">
    <source>
        <dbReference type="SAM" id="MobiDB-lite"/>
    </source>
</evidence>
<dbReference type="CDD" id="cd12510">
    <property type="entry name" value="RRM1_RBM12_like"/>
    <property type="match status" value="1"/>
</dbReference>
<dbReference type="Pfam" id="PF00076">
    <property type="entry name" value="RRM_1"/>
    <property type="match status" value="1"/>
</dbReference>
<gene>
    <name evidence="6" type="ORF">AB6A40_000677</name>
</gene>
<dbReference type="PANTHER" id="PTHR13976">
    <property type="entry name" value="HETEROGENEOUS NUCLEAR RIBONUCLEOPROTEIN-RELATED"/>
    <property type="match status" value="1"/>
</dbReference>
<feature type="domain" description="RRM" evidence="5">
    <location>
        <begin position="3"/>
        <end position="76"/>
    </location>
</feature>
<dbReference type="SMART" id="SM00360">
    <property type="entry name" value="RRM"/>
    <property type="match status" value="4"/>
</dbReference>
<evidence type="ECO:0000256" key="3">
    <source>
        <dbReference type="PROSITE-ProRule" id="PRU00176"/>
    </source>
</evidence>
<evidence type="ECO:0000256" key="1">
    <source>
        <dbReference type="ARBA" id="ARBA00022737"/>
    </source>
</evidence>
<feature type="compositionally biased region" description="Basic and acidic residues" evidence="4">
    <location>
        <begin position="451"/>
        <end position="472"/>
    </location>
</feature>
<feature type="compositionally biased region" description="Polar residues" evidence="4">
    <location>
        <begin position="141"/>
        <end position="160"/>
    </location>
</feature>
<dbReference type="GO" id="GO:0003723">
    <property type="term" value="F:RNA binding"/>
    <property type="evidence" value="ECO:0007669"/>
    <property type="project" value="UniProtKB-UniRule"/>
</dbReference>
<reference evidence="6 7" key="1">
    <citation type="submission" date="2024-08" db="EMBL/GenBank/DDBJ databases">
        <title>Gnathostoma spinigerum genome.</title>
        <authorList>
            <person name="Gonzalez-Bertolin B."/>
            <person name="Monzon S."/>
            <person name="Zaballos A."/>
            <person name="Jimenez P."/>
            <person name="Dekumyoy P."/>
            <person name="Varona S."/>
            <person name="Cuesta I."/>
            <person name="Sumanam S."/>
            <person name="Adisakwattana P."/>
            <person name="Gasser R.B."/>
            <person name="Hernandez-Gonzalez A."/>
            <person name="Young N.D."/>
            <person name="Perteguer M.J."/>
        </authorList>
    </citation>
    <scope>NUCLEOTIDE SEQUENCE [LARGE SCALE GENOMIC DNA]</scope>
    <source>
        <strain evidence="6">AL3</strain>
        <tissue evidence="6">Liver</tissue>
    </source>
</reference>